<protein>
    <submittedName>
        <fullName evidence="2">Uncharacterized protein</fullName>
    </submittedName>
</protein>
<dbReference type="PANTHER" id="PTHR36362">
    <property type="entry name" value="DNA-DIRECTED RNA POLYMERASE SUBUNIT BETA"/>
    <property type="match status" value="1"/>
</dbReference>
<dbReference type="PANTHER" id="PTHR36362:SF1">
    <property type="entry name" value="DNA-DIRECTED RNA POLYMERASE SUBUNIT BETA"/>
    <property type="match status" value="1"/>
</dbReference>
<gene>
    <name evidence="2" type="ORF">RDI58_017443</name>
</gene>
<evidence type="ECO:0000313" key="3">
    <source>
        <dbReference type="Proteomes" id="UP001371456"/>
    </source>
</evidence>
<sequence length="168" mass="18944">MKNNQNCKILYEENRPMAATILFAEFSDPEHFQNSRLVESVLDVYWELPPVAGPSLTHQMRYDPARASSPIVEDGRYGLFRRLGLSGPEASVINGYTQMVLSSGVKRMRFWLPLQISCSFVLAIFVFTVLLVLSGATLQRPSLHCNRFYSYNLSDVHLSPGHSDVCAE</sequence>
<dbReference type="GO" id="GO:0012505">
    <property type="term" value="C:endomembrane system"/>
    <property type="evidence" value="ECO:0007669"/>
    <property type="project" value="TreeGrafter"/>
</dbReference>
<comment type="caution">
    <text evidence="2">The sequence shown here is derived from an EMBL/GenBank/DDBJ whole genome shotgun (WGS) entry which is preliminary data.</text>
</comment>
<keyword evidence="3" id="KW-1185">Reference proteome</keyword>
<reference evidence="2 3" key="1">
    <citation type="submission" date="2024-02" db="EMBL/GenBank/DDBJ databases">
        <title>de novo genome assembly of Solanum bulbocastanum strain 11H21.</title>
        <authorList>
            <person name="Hosaka A.J."/>
        </authorList>
    </citation>
    <scope>NUCLEOTIDE SEQUENCE [LARGE SCALE GENOMIC DNA]</scope>
    <source>
        <tissue evidence="2">Young leaves</tissue>
    </source>
</reference>
<keyword evidence="1" id="KW-0812">Transmembrane</keyword>
<organism evidence="2 3">
    <name type="scientific">Solanum bulbocastanum</name>
    <name type="common">Wild potato</name>
    <dbReference type="NCBI Taxonomy" id="147425"/>
    <lineage>
        <taxon>Eukaryota</taxon>
        <taxon>Viridiplantae</taxon>
        <taxon>Streptophyta</taxon>
        <taxon>Embryophyta</taxon>
        <taxon>Tracheophyta</taxon>
        <taxon>Spermatophyta</taxon>
        <taxon>Magnoliopsida</taxon>
        <taxon>eudicotyledons</taxon>
        <taxon>Gunneridae</taxon>
        <taxon>Pentapetalae</taxon>
        <taxon>asterids</taxon>
        <taxon>lamiids</taxon>
        <taxon>Solanales</taxon>
        <taxon>Solanaceae</taxon>
        <taxon>Solanoideae</taxon>
        <taxon>Solaneae</taxon>
        <taxon>Solanum</taxon>
    </lineage>
</organism>
<dbReference type="Proteomes" id="UP001371456">
    <property type="component" value="Unassembled WGS sequence"/>
</dbReference>
<keyword evidence="1" id="KW-0472">Membrane</keyword>
<dbReference type="AlphaFoldDB" id="A0AAN8T9V7"/>
<feature type="transmembrane region" description="Helical" evidence="1">
    <location>
        <begin position="110"/>
        <end position="133"/>
    </location>
</feature>
<accession>A0AAN8T9V7</accession>
<keyword evidence="1" id="KW-1133">Transmembrane helix</keyword>
<dbReference type="EMBL" id="JBANQN010000007">
    <property type="protein sequence ID" value="KAK6783989.1"/>
    <property type="molecule type" value="Genomic_DNA"/>
</dbReference>
<proteinExistence type="predicted"/>
<evidence type="ECO:0000313" key="2">
    <source>
        <dbReference type="EMBL" id="KAK6783989.1"/>
    </source>
</evidence>
<name>A0AAN8T9V7_SOLBU</name>
<evidence type="ECO:0000256" key="1">
    <source>
        <dbReference type="SAM" id="Phobius"/>
    </source>
</evidence>